<protein>
    <submittedName>
        <fullName evidence="3">Uncharacterized protein</fullName>
    </submittedName>
</protein>
<sequence>MTPRFFSLLLLVSISVCLMNSLVAKVTEFNVPIGFSNKSEMFLRFRDVRFLLDRNDQLTMKDSDCIATVDLAPPNAKEKASKKVYRQLTQICISWFRKSDEEEKA</sequence>
<proteinExistence type="predicted"/>
<evidence type="ECO:0000256" key="1">
    <source>
        <dbReference type="SAM" id="SignalP"/>
    </source>
</evidence>
<organism evidence="2 3">
    <name type="scientific">Trichobilharzia regenti</name>
    <name type="common">Nasal bird schistosome</name>
    <dbReference type="NCBI Taxonomy" id="157069"/>
    <lineage>
        <taxon>Eukaryota</taxon>
        <taxon>Metazoa</taxon>
        <taxon>Spiralia</taxon>
        <taxon>Lophotrochozoa</taxon>
        <taxon>Platyhelminthes</taxon>
        <taxon>Trematoda</taxon>
        <taxon>Digenea</taxon>
        <taxon>Strigeidida</taxon>
        <taxon>Schistosomatoidea</taxon>
        <taxon>Schistosomatidae</taxon>
        <taxon>Trichobilharzia</taxon>
    </lineage>
</organism>
<dbReference type="Proteomes" id="UP000050795">
    <property type="component" value="Unassembled WGS sequence"/>
</dbReference>
<feature type="signal peptide" evidence="1">
    <location>
        <begin position="1"/>
        <end position="24"/>
    </location>
</feature>
<keyword evidence="2" id="KW-1185">Reference proteome</keyword>
<reference evidence="2" key="1">
    <citation type="submission" date="2022-06" db="EMBL/GenBank/DDBJ databases">
        <authorList>
            <person name="Berger JAMES D."/>
            <person name="Berger JAMES D."/>
        </authorList>
    </citation>
    <scope>NUCLEOTIDE SEQUENCE [LARGE SCALE GENOMIC DNA]</scope>
</reference>
<evidence type="ECO:0000313" key="3">
    <source>
        <dbReference type="WBParaSite" id="TREG1_132910.1"/>
    </source>
</evidence>
<name>A0AA85J943_TRIRE</name>
<keyword evidence="1" id="KW-0732">Signal</keyword>
<accession>A0AA85J943</accession>
<reference evidence="3" key="2">
    <citation type="submission" date="2023-11" db="UniProtKB">
        <authorList>
            <consortium name="WormBaseParasite"/>
        </authorList>
    </citation>
    <scope>IDENTIFICATION</scope>
</reference>
<feature type="chain" id="PRO_5041743209" evidence="1">
    <location>
        <begin position="25"/>
        <end position="105"/>
    </location>
</feature>
<evidence type="ECO:0000313" key="2">
    <source>
        <dbReference type="Proteomes" id="UP000050795"/>
    </source>
</evidence>
<dbReference type="WBParaSite" id="TREG1_132910.1">
    <property type="protein sequence ID" value="TREG1_132910.1"/>
    <property type="gene ID" value="TREG1_132910"/>
</dbReference>
<dbReference type="AlphaFoldDB" id="A0AA85J943"/>